<proteinExistence type="predicted"/>
<sequence length="177" mass="20364">MASTPTLTMLLTIFLLFGLSTSTYESSSKESEEVELDNEENCYEFAPPVCRGFASTQKILRTMCDCVQSLHTTGKCPETPKIAEFLTSNMSMEIRRENKEWDFVWALCIKQDTFTPFMDKAVEFCMNSEDHMIPQAVIQMRTNGFSKEQTPKQKLGHYLLDNDVFFKSVYNKLYLGI</sequence>
<comment type="caution">
    <text evidence="2">The sequence shown here is derived from an EMBL/GenBank/DDBJ whole genome shotgun (WGS) entry which is preliminary data.</text>
</comment>
<feature type="signal peptide" evidence="1">
    <location>
        <begin position="1"/>
        <end position="22"/>
    </location>
</feature>
<keyword evidence="1" id="KW-0732">Signal</keyword>
<organism evidence="2 3">
    <name type="scientific">Caenorhabditis angaria</name>
    <dbReference type="NCBI Taxonomy" id="860376"/>
    <lineage>
        <taxon>Eukaryota</taxon>
        <taxon>Metazoa</taxon>
        <taxon>Ecdysozoa</taxon>
        <taxon>Nematoda</taxon>
        <taxon>Chromadorea</taxon>
        <taxon>Rhabditida</taxon>
        <taxon>Rhabditina</taxon>
        <taxon>Rhabditomorpha</taxon>
        <taxon>Rhabditoidea</taxon>
        <taxon>Rhabditidae</taxon>
        <taxon>Peloderinae</taxon>
        <taxon>Caenorhabditis</taxon>
    </lineage>
</organism>
<evidence type="ECO:0008006" key="4">
    <source>
        <dbReference type="Google" id="ProtNLM"/>
    </source>
</evidence>
<dbReference type="Proteomes" id="UP001152747">
    <property type="component" value="Unassembled WGS sequence"/>
</dbReference>
<name>A0A9P1N752_9PELO</name>
<protein>
    <recommendedName>
        <fullName evidence="4">DUF19 domain-containing protein</fullName>
    </recommendedName>
</protein>
<evidence type="ECO:0000313" key="2">
    <source>
        <dbReference type="EMBL" id="CAI5453623.1"/>
    </source>
</evidence>
<reference evidence="2" key="1">
    <citation type="submission" date="2022-11" db="EMBL/GenBank/DDBJ databases">
        <authorList>
            <person name="Kikuchi T."/>
        </authorList>
    </citation>
    <scope>NUCLEOTIDE SEQUENCE</scope>
    <source>
        <strain evidence="2">PS1010</strain>
    </source>
</reference>
<evidence type="ECO:0000256" key="1">
    <source>
        <dbReference type="SAM" id="SignalP"/>
    </source>
</evidence>
<evidence type="ECO:0000313" key="3">
    <source>
        <dbReference type="Proteomes" id="UP001152747"/>
    </source>
</evidence>
<keyword evidence="3" id="KW-1185">Reference proteome</keyword>
<dbReference type="EMBL" id="CANHGI010000005">
    <property type="protein sequence ID" value="CAI5453623.1"/>
    <property type="molecule type" value="Genomic_DNA"/>
</dbReference>
<feature type="chain" id="PRO_5040424370" description="DUF19 domain-containing protein" evidence="1">
    <location>
        <begin position="23"/>
        <end position="177"/>
    </location>
</feature>
<dbReference type="AlphaFoldDB" id="A0A9P1N752"/>
<gene>
    <name evidence="2" type="ORF">CAMP_LOCUS16260</name>
</gene>
<accession>A0A9P1N752</accession>